<dbReference type="Gene3D" id="6.10.340.10">
    <property type="match status" value="1"/>
</dbReference>
<dbReference type="EC" id="2.7.13.3" evidence="3"/>
<evidence type="ECO:0000256" key="7">
    <source>
        <dbReference type="ARBA" id="ARBA00023012"/>
    </source>
</evidence>
<dbReference type="Pfam" id="PF02518">
    <property type="entry name" value="HATPase_c"/>
    <property type="match status" value="1"/>
</dbReference>
<dbReference type="PANTHER" id="PTHR45453:SF1">
    <property type="entry name" value="PHOSPHATE REGULON SENSOR PROTEIN PHOR"/>
    <property type="match status" value="1"/>
</dbReference>
<keyword evidence="8" id="KW-0472">Membrane</keyword>
<dbReference type="InterPro" id="IPR003661">
    <property type="entry name" value="HisK_dim/P_dom"/>
</dbReference>
<keyword evidence="8" id="KW-0812">Transmembrane</keyword>
<dbReference type="CDD" id="cd00082">
    <property type="entry name" value="HisKA"/>
    <property type="match status" value="1"/>
</dbReference>
<feature type="domain" description="Histidine kinase" evidence="9">
    <location>
        <begin position="260"/>
        <end position="477"/>
    </location>
</feature>
<reference evidence="10 11" key="1">
    <citation type="journal article" date="2021" name="ISME Commun">
        <title>Automated analysis of genomic sequences facilitates high-throughput and comprehensive description of bacteria.</title>
        <authorList>
            <person name="Hitch T.C.A."/>
        </authorList>
    </citation>
    <scope>NUCLEOTIDE SEQUENCE [LARGE SCALE GENOMIC DNA]</scope>
    <source>
        <strain evidence="10 11">Sanger_04</strain>
    </source>
</reference>
<protein>
    <recommendedName>
        <fullName evidence="3">histidine kinase</fullName>
        <ecNumber evidence="3">2.7.13.3</ecNumber>
    </recommendedName>
</protein>
<dbReference type="InterPro" id="IPR005467">
    <property type="entry name" value="His_kinase_dom"/>
</dbReference>
<feature type="transmembrane region" description="Helical" evidence="8">
    <location>
        <begin position="180"/>
        <end position="203"/>
    </location>
</feature>
<dbReference type="Proteomes" id="UP001652461">
    <property type="component" value="Unassembled WGS sequence"/>
</dbReference>
<dbReference type="SMART" id="SM00388">
    <property type="entry name" value="HisKA"/>
    <property type="match status" value="1"/>
</dbReference>
<evidence type="ECO:0000259" key="9">
    <source>
        <dbReference type="PROSITE" id="PS50109"/>
    </source>
</evidence>
<dbReference type="InterPro" id="IPR004358">
    <property type="entry name" value="Sig_transdc_His_kin-like_C"/>
</dbReference>
<dbReference type="Pfam" id="PF00512">
    <property type="entry name" value="HisKA"/>
    <property type="match status" value="1"/>
</dbReference>
<dbReference type="Gene3D" id="3.30.565.10">
    <property type="entry name" value="Histidine kinase-like ATPase, C-terminal domain"/>
    <property type="match status" value="1"/>
</dbReference>
<comment type="subcellular location">
    <subcellularLocation>
        <location evidence="2">Membrane</location>
    </subcellularLocation>
</comment>
<evidence type="ECO:0000256" key="4">
    <source>
        <dbReference type="ARBA" id="ARBA00022553"/>
    </source>
</evidence>
<keyword evidence="11" id="KW-1185">Reference proteome</keyword>
<accession>A0ABT2RYG9</accession>
<dbReference type="InterPro" id="IPR050351">
    <property type="entry name" value="BphY/WalK/GraS-like"/>
</dbReference>
<dbReference type="EMBL" id="JAOQKC010000013">
    <property type="protein sequence ID" value="MCU6697379.1"/>
    <property type="molecule type" value="Genomic_DNA"/>
</dbReference>
<proteinExistence type="predicted"/>
<evidence type="ECO:0000256" key="6">
    <source>
        <dbReference type="ARBA" id="ARBA00022777"/>
    </source>
</evidence>
<evidence type="ECO:0000256" key="3">
    <source>
        <dbReference type="ARBA" id="ARBA00012438"/>
    </source>
</evidence>
<dbReference type="PRINTS" id="PR00344">
    <property type="entry name" value="BCTRLSENSOR"/>
</dbReference>
<dbReference type="GO" id="GO:0005524">
    <property type="term" value="F:ATP binding"/>
    <property type="evidence" value="ECO:0007669"/>
    <property type="project" value="UniProtKB-KW"/>
</dbReference>
<comment type="caution">
    <text evidence="10">The sequence shown here is derived from an EMBL/GenBank/DDBJ whole genome shotgun (WGS) entry which is preliminary data.</text>
</comment>
<sequence>MWVITSRHKIVFTYFRSLKFRILLVLLAVSWVPMILMSASILKSYQDRAIAARSTEVQNQCMILSNQLLSYNYMEDPSTELIDGELAQLSSLYDGRIIIIDQDFRVIKDTYGLIENKYVVSEEVIRCFKGETTNQLSEKRFIEMTVPVRAGDSNKVQGVLLVSVSTDSIWDSLDALTNNAWVFTLVYGILVTVAAILLSHLLVQPICRIIAGLHEISSGHSNEDLMVKTYAETVQVSEEFNKIVTQMRALDESRQEFVSNVSHELKTPLTSMKVLADSLLTQEEVPNELYKEFMGDIAEEIERENKIITDLLALVKMDKKAASLNIEKKDINDLLELILKRLRPIAAKKNIEVVLESFRPVTAEVDESRLTLAFTNLVENAIKYNKENGWVHVSLDADHKFFYVKVMDSGQGIPEESLDYIFERFYRVDKSHSSEIDGTGLGLAIAKSAVLVHKGAIKVSSELGVGTTFSVRIPLNYIA</sequence>
<keyword evidence="5" id="KW-0808">Transferase</keyword>
<keyword evidence="7" id="KW-0902">Two-component regulatory system</keyword>
<dbReference type="SMART" id="SM00387">
    <property type="entry name" value="HATPase_c"/>
    <property type="match status" value="1"/>
</dbReference>
<dbReference type="SUPFAM" id="SSF47384">
    <property type="entry name" value="Homodimeric domain of signal transducing histidine kinase"/>
    <property type="match status" value="1"/>
</dbReference>
<evidence type="ECO:0000256" key="5">
    <source>
        <dbReference type="ARBA" id="ARBA00022679"/>
    </source>
</evidence>
<dbReference type="RefSeq" id="WP_262670808.1">
    <property type="nucleotide sequence ID" value="NZ_JAOQKC010000013.1"/>
</dbReference>
<evidence type="ECO:0000313" key="10">
    <source>
        <dbReference type="EMBL" id="MCU6697379.1"/>
    </source>
</evidence>
<gene>
    <name evidence="10" type="ORF">OCV63_10780</name>
</gene>
<dbReference type="SUPFAM" id="SSF55874">
    <property type="entry name" value="ATPase domain of HSP90 chaperone/DNA topoisomerase II/histidine kinase"/>
    <property type="match status" value="1"/>
</dbReference>
<dbReference type="PANTHER" id="PTHR45453">
    <property type="entry name" value="PHOSPHATE REGULON SENSOR PROTEIN PHOR"/>
    <property type="match status" value="1"/>
</dbReference>
<evidence type="ECO:0000313" key="11">
    <source>
        <dbReference type="Proteomes" id="UP001652461"/>
    </source>
</evidence>
<keyword evidence="8" id="KW-1133">Transmembrane helix</keyword>
<dbReference type="PROSITE" id="PS50109">
    <property type="entry name" value="HIS_KIN"/>
    <property type="match status" value="1"/>
</dbReference>
<organism evidence="10 11">
    <name type="scientific">Laedolimicola ammoniilytica</name>
    <dbReference type="NCBI Taxonomy" id="2981771"/>
    <lineage>
        <taxon>Bacteria</taxon>
        <taxon>Bacillati</taxon>
        <taxon>Bacillota</taxon>
        <taxon>Clostridia</taxon>
        <taxon>Lachnospirales</taxon>
        <taxon>Lachnospiraceae</taxon>
        <taxon>Laedolimicola</taxon>
    </lineage>
</organism>
<dbReference type="Gene3D" id="1.10.287.130">
    <property type="match status" value="1"/>
</dbReference>
<keyword evidence="4" id="KW-0597">Phosphoprotein</keyword>
<evidence type="ECO:0000256" key="8">
    <source>
        <dbReference type="SAM" id="Phobius"/>
    </source>
</evidence>
<dbReference type="CDD" id="cd00075">
    <property type="entry name" value="HATPase"/>
    <property type="match status" value="1"/>
</dbReference>
<evidence type="ECO:0000256" key="1">
    <source>
        <dbReference type="ARBA" id="ARBA00000085"/>
    </source>
</evidence>
<dbReference type="InterPro" id="IPR003594">
    <property type="entry name" value="HATPase_dom"/>
</dbReference>
<evidence type="ECO:0000256" key="2">
    <source>
        <dbReference type="ARBA" id="ARBA00004370"/>
    </source>
</evidence>
<keyword evidence="10" id="KW-0547">Nucleotide-binding</keyword>
<keyword evidence="10" id="KW-0067">ATP-binding</keyword>
<name>A0ABT2RYG9_9FIRM</name>
<comment type="catalytic activity">
    <reaction evidence="1">
        <text>ATP + protein L-histidine = ADP + protein N-phospho-L-histidine.</text>
        <dbReference type="EC" id="2.7.13.3"/>
    </reaction>
</comment>
<feature type="transmembrane region" description="Helical" evidence="8">
    <location>
        <begin position="20"/>
        <end position="42"/>
    </location>
</feature>
<dbReference type="InterPro" id="IPR036890">
    <property type="entry name" value="HATPase_C_sf"/>
</dbReference>
<dbReference type="InterPro" id="IPR036097">
    <property type="entry name" value="HisK_dim/P_sf"/>
</dbReference>
<keyword evidence="6" id="KW-0418">Kinase</keyword>